<dbReference type="PANTHER" id="PTHR43318">
    <property type="entry name" value="UDP-N-ACETYLGLUCOSAMINE 4,6-DEHYDRATASE"/>
    <property type="match status" value="1"/>
</dbReference>
<evidence type="ECO:0000313" key="4">
    <source>
        <dbReference type="EMBL" id="SVA21740.1"/>
    </source>
</evidence>
<keyword evidence="2" id="KW-1133">Transmembrane helix</keyword>
<dbReference type="SUPFAM" id="SSF51735">
    <property type="entry name" value="NAD(P)-binding Rossmann-fold domains"/>
    <property type="match status" value="1"/>
</dbReference>
<feature type="transmembrane region" description="Helical" evidence="2">
    <location>
        <begin position="26"/>
        <end position="47"/>
    </location>
</feature>
<dbReference type="InterPro" id="IPR003869">
    <property type="entry name" value="Polysac_CapD-like"/>
</dbReference>
<feature type="transmembrane region" description="Helical" evidence="2">
    <location>
        <begin position="93"/>
        <end position="115"/>
    </location>
</feature>
<dbReference type="Gene3D" id="3.40.50.720">
    <property type="entry name" value="NAD(P)-binding Rossmann-like Domain"/>
    <property type="match status" value="2"/>
</dbReference>
<gene>
    <name evidence="4" type="ORF">METZ01_LOCUS74594</name>
</gene>
<protein>
    <recommendedName>
        <fullName evidence="3">Polysaccharide biosynthesis protein CapD-like domain-containing protein</fullName>
    </recommendedName>
</protein>
<name>A0A381U0G4_9ZZZZ</name>
<reference evidence="4" key="1">
    <citation type="submission" date="2018-05" db="EMBL/GenBank/DDBJ databases">
        <authorList>
            <person name="Lanie J.A."/>
            <person name="Ng W.-L."/>
            <person name="Kazmierczak K.M."/>
            <person name="Andrzejewski T.M."/>
            <person name="Davidsen T.M."/>
            <person name="Wayne K.J."/>
            <person name="Tettelin H."/>
            <person name="Glass J.I."/>
            <person name="Rusch D."/>
            <person name="Podicherti R."/>
            <person name="Tsui H.-C.T."/>
            <person name="Winkler M.E."/>
        </authorList>
    </citation>
    <scope>NUCLEOTIDE SEQUENCE</scope>
</reference>
<keyword evidence="2" id="KW-0812">Transmembrane</keyword>
<dbReference type="AlphaFoldDB" id="A0A381U0G4"/>
<evidence type="ECO:0000256" key="2">
    <source>
        <dbReference type="SAM" id="Phobius"/>
    </source>
</evidence>
<sequence>MATYSEETSESFLHQLVSHAQRHRRVVAALVYTGITTGALGLAYLVHSDFNRESVLNSSFAQTLLVLLLIRLGVNYLFRLGLGRWRYVGIRDFGRLLVATTAGSVSFLVLMNWSFGVLGSVPVSIVLLEWVFTGYMTGGVWVMYRVLYEVTRVRQGAKQRRVLVLGAGEAAQMLIAQMLRSSAGYLPVGILDDDPAKNGARIHGVKVFGPTRDLDEVCSKLDVEEIIIGIPSATSDELRAIMKYSELVDLPLKILPGIDDVLHGDPSLSQVRGLKLEDLLGRDPVQLALPELAESIRDQNVLVTGAAGSIGSELARQIAINSPRTLILYDQAETPLYYLELELLDLAPDLEIVPIVASVTDQDAVTQAFETHKPQKVYHAAAYKHVPLMEQNPRSAALTNILGTYLVGLAAARAGAQAFVLVSTDKAVRPSNVMGATKQAAERAVLHLQEQYPDTSFGAVRFGNVLGSSGSVIPLFERQLEREEPLTLTDENITRYFMTIPEAVQLILKASLLDSFPGHVAMLDMGEPVRILDLARNMLRLSGRPFRLGENVIVTGLRPGEKMHEELSAPDETVHATEERRVSLIETPKGFSEMPYPLRVSLENGDVVGLLNFLATEFWEGKSRPVAPEGLGSNLVSLGSITEAEG</sequence>
<feature type="domain" description="Polysaccharide biosynthesis protein CapD-like" evidence="3">
    <location>
        <begin position="301"/>
        <end position="583"/>
    </location>
</feature>
<dbReference type="InterPro" id="IPR029063">
    <property type="entry name" value="SAM-dependent_MTases_sf"/>
</dbReference>
<dbReference type="PANTHER" id="PTHR43318:SF1">
    <property type="entry name" value="POLYSACCHARIDE BIOSYNTHESIS PROTEIN EPSC-RELATED"/>
    <property type="match status" value="1"/>
</dbReference>
<dbReference type="InterPro" id="IPR051203">
    <property type="entry name" value="Polysaccharide_Synthase-Rel"/>
</dbReference>
<dbReference type="Pfam" id="PF02719">
    <property type="entry name" value="Polysacc_synt_2"/>
    <property type="match status" value="1"/>
</dbReference>
<feature type="transmembrane region" description="Helical" evidence="2">
    <location>
        <begin position="121"/>
        <end position="144"/>
    </location>
</feature>
<dbReference type="SUPFAM" id="SSF53335">
    <property type="entry name" value="S-adenosyl-L-methionine-dependent methyltransferases"/>
    <property type="match status" value="1"/>
</dbReference>
<evidence type="ECO:0000259" key="3">
    <source>
        <dbReference type="Pfam" id="PF02719"/>
    </source>
</evidence>
<dbReference type="InterPro" id="IPR036291">
    <property type="entry name" value="NAD(P)-bd_dom_sf"/>
</dbReference>
<feature type="transmembrane region" description="Helical" evidence="2">
    <location>
        <begin position="59"/>
        <end position="81"/>
    </location>
</feature>
<dbReference type="EMBL" id="UINC01005503">
    <property type="protein sequence ID" value="SVA21740.1"/>
    <property type="molecule type" value="Genomic_DNA"/>
</dbReference>
<accession>A0A381U0G4</accession>
<dbReference type="Pfam" id="PF13727">
    <property type="entry name" value="CoA_binding_3"/>
    <property type="match status" value="1"/>
</dbReference>
<comment type="similarity">
    <text evidence="1">Belongs to the polysaccharide synthase family.</text>
</comment>
<proteinExistence type="inferred from homology"/>
<dbReference type="CDD" id="cd05237">
    <property type="entry name" value="UDP_invert_4-6DH_SDR_e"/>
    <property type="match status" value="1"/>
</dbReference>
<evidence type="ECO:0000256" key="1">
    <source>
        <dbReference type="ARBA" id="ARBA00007430"/>
    </source>
</evidence>
<keyword evidence="2" id="KW-0472">Membrane</keyword>
<organism evidence="4">
    <name type="scientific">marine metagenome</name>
    <dbReference type="NCBI Taxonomy" id="408172"/>
    <lineage>
        <taxon>unclassified sequences</taxon>
        <taxon>metagenomes</taxon>
        <taxon>ecological metagenomes</taxon>
    </lineage>
</organism>